<dbReference type="CDD" id="cd16913">
    <property type="entry name" value="YkuD_like"/>
    <property type="match status" value="1"/>
</dbReference>
<evidence type="ECO:0000256" key="2">
    <source>
        <dbReference type="ARBA" id="ARBA00005992"/>
    </source>
</evidence>
<dbReference type="SUPFAM" id="SSF141523">
    <property type="entry name" value="L,D-transpeptidase catalytic domain-like"/>
    <property type="match status" value="1"/>
</dbReference>
<dbReference type="PANTHER" id="PTHR30582:SF24">
    <property type="entry name" value="L,D-TRANSPEPTIDASE ERFK_SRFK-RELATED"/>
    <property type="match status" value="1"/>
</dbReference>
<accession>A0ABS4H5C0</accession>
<dbReference type="InterPro" id="IPR050979">
    <property type="entry name" value="LD-transpeptidase"/>
</dbReference>
<feature type="transmembrane region" description="Helical" evidence="10">
    <location>
        <begin position="81"/>
        <end position="99"/>
    </location>
</feature>
<evidence type="ECO:0000259" key="11">
    <source>
        <dbReference type="PROSITE" id="PS52029"/>
    </source>
</evidence>
<evidence type="ECO:0000256" key="7">
    <source>
        <dbReference type="ARBA" id="ARBA00022984"/>
    </source>
</evidence>
<dbReference type="Pfam" id="PF03734">
    <property type="entry name" value="YkuD"/>
    <property type="match status" value="1"/>
</dbReference>
<feature type="active site" description="Nucleophile" evidence="9">
    <location>
        <position position="408"/>
    </location>
</feature>
<dbReference type="PANTHER" id="PTHR30582">
    <property type="entry name" value="L,D-TRANSPEPTIDASE"/>
    <property type="match status" value="1"/>
</dbReference>
<evidence type="ECO:0000256" key="5">
    <source>
        <dbReference type="ARBA" id="ARBA00022801"/>
    </source>
</evidence>
<dbReference type="RefSeq" id="WP_209850889.1">
    <property type="nucleotide sequence ID" value="NZ_CBCRVE010000004.1"/>
</dbReference>
<evidence type="ECO:0000256" key="8">
    <source>
        <dbReference type="ARBA" id="ARBA00023316"/>
    </source>
</evidence>
<keyword evidence="6 9" id="KW-0133">Cell shape</keyword>
<evidence type="ECO:0000313" key="13">
    <source>
        <dbReference type="Proteomes" id="UP001519273"/>
    </source>
</evidence>
<keyword evidence="10" id="KW-0472">Membrane</keyword>
<feature type="domain" description="L,D-TPase catalytic" evidence="11">
    <location>
        <begin position="323"/>
        <end position="432"/>
    </location>
</feature>
<keyword evidence="3" id="KW-0328">Glycosyltransferase</keyword>
<feature type="active site" description="Proton donor/acceptor" evidence="9">
    <location>
        <position position="392"/>
    </location>
</feature>
<comment type="caution">
    <text evidence="12">The sequence shown here is derived from an EMBL/GenBank/DDBJ whole genome shotgun (WGS) entry which is preliminary data.</text>
</comment>
<organism evidence="12 13">
    <name type="scientific">Paenibacillus sediminis</name>
    <dbReference type="NCBI Taxonomy" id="664909"/>
    <lineage>
        <taxon>Bacteria</taxon>
        <taxon>Bacillati</taxon>
        <taxon>Bacillota</taxon>
        <taxon>Bacilli</taxon>
        <taxon>Bacillales</taxon>
        <taxon>Paenibacillaceae</taxon>
        <taxon>Paenibacillus</taxon>
    </lineage>
</organism>
<keyword evidence="5" id="KW-0378">Hydrolase</keyword>
<comment type="similarity">
    <text evidence="2">Belongs to the YkuD family.</text>
</comment>
<evidence type="ECO:0000256" key="3">
    <source>
        <dbReference type="ARBA" id="ARBA00022676"/>
    </source>
</evidence>
<dbReference type="EMBL" id="JAGGKP010000007">
    <property type="protein sequence ID" value="MBP1937730.1"/>
    <property type="molecule type" value="Genomic_DNA"/>
</dbReference>
<keyword evidence="8 9" id="KW-0961">Cell wall biogenesis/degradation</keyword>
<proteinExistence type="inferred from homology"/>
<dbReference type="InterPro" id="IPR038063">
    <property type="entry name" value="Transpep_catalytic_dom"/>
</dbReference>
<gene>
    <name evidence="12" type="ORF">J2Z20_002645</name>
</gene>
<keyword evidence="4" id="KW-0808">Transferase</keyword>
<evidence type="ECO:0000256" key="1">
    <source>
        <dbReference type="ARBA" id="ARBA00004752"/>
    </source>
</evidence>
<keyword evidence="10" id="KW-1133">Transmembrane helix</keyword>
<keyword evidence="10" id="KW-0812">Transmembrane</keyword>
<dbReference type="Proteomes" id="UP001519273">
    <property type="component" value="Unassembled WGS sequence"/>
</dbReference>
<sequence length="466" mass="52756">MKTSMHLKDYVELHPNNKMGWYLLGKEYEAQGLMGKANYCYNQAGEVYEAFESSKVPSEIWMSYEAKIREMAEQKERKYRLFRKIWLVLTLLVLIWLPSVEAPKYEAITGDTNDYDHITELQKVANRPQSDDPAEMFREIMPVFTAIDISNAVQRSSSLSSLLTSEQGSPLYTVVLGMKRSGNWLIWDENMPVAYTIERDSENGRAIVQSYDKKLCKCTPPDHSTLIKPAKMWRKQQEQLAVLSSAMTHFQSEKGRLPQSTQELIKPFPNNWIAGESKTMNASFEALRFRLASGKMVSPEQVDSVPSPLSMTVGNKPYFNKPLEIIVDKQSHRLALVSGNIILRNYPVGLGAERTPEGTFVITDKVMNPNGRSNGEFGSRGMQLSQTNYAIHGTDKPDSIGQDVSKGCVRMLKEDIEELFDLAPKGTKVTITSGVLPAQKVIPMNRYRTDHAEDQTNPGKVYHWLN</sequence>
<comment type="pathway">
    <text evidence="1 9">Cell wall biogenesis; peptidoglycan biosynthesis.</text>
</comment>
<evidence type="ECO:0000256" key="10">
    <source>
        <dbReference type="SAM" id="Phobius"/>
    </source>
</evidence>
<evidence type="ECO:0000313" key="12">
    <source>
        <dbReference type="EMBL" id="MBP1937730.1"/>
    </source>
</evidence>
<keyword evidence="7 9" id="KW-0573">Peptidoglycan synthesis</keyword>
<evidence type="ECO:0000256" key="9">
    <source>
        <dbReference type="PROSITE-ProRule" id="PRU01373"/>
    </source>
</evidence>
<dbReference type="InterPro" id="IPR005490">
    <property type="entry name" value="LD_TPept_cat_dom"/>
</dbReference>
<name>A0ABS4H5C0_9BACL</name>
<evidence type="ECO:0000256" key="4">
    <source>
        <dbReference type="ARBA" id="ARBA00022679"/>
    </source>
</evidence>
<reference evidence="12 13" key="1">
    <citation type="submission" date="2021-03" db="EMBL/GenBank/DDBJ databases">
        <title>Genomic Encyclopedia of Type Strains, Phase IV (KMG-IV): sequencing the most valuable type-strain genomes for metagenomic binning, comparative biology and taxonomic classification.</title>
        <authorList>
            <person name="Goeker M."/>
        </authorList>
    </citation>
    <scope>NUCLEOTIDE SEQUENCE [LARGE SCALE GENOMIC DNA]</scope>
    <source>
        <strain evidence="12 13">DSM 23491</strain>
    </source>
</reference>
<keyword evidence="13" id="KW-1185">Reference proteome</keyword>
<dbReference type="Gene3D" id="2.40.440.10">
    <property type="entry name" value="L,D-transpeptidase catalytic domain-like"/>
    <property type="match status" value="1"/>
</dbReference>
<protein>
    <recommendedName>
        <fullName evidence="11">L,D-TPase catalytic domain-containing protein</fullName>
    </recommendedName>
</protein>
<evidence type="ECO:0000256" key="6">
    <source>
        <dbReference type="ARBA" id="ARBA00022960"/>
    </source>
</evidence>
<dbReference type="PROSITE" id="PS52029">
    <property type="entry name" value="LD_TPASE"/>
    <property type="match status" value="1"/>
</dbReference>